<dbReference type="InParanoid" id="A0A316VQ48"/>
<dbReference type="InterPro" id="IPR050081">
    <property type="entry name" value="Ile-tRNA_ligase"/>
</dbReference>
<dbReference type="InterPro" id="IPR002300">
    <property type="entry name" value="aa-tRNA-synth_Ia"/>
</dbReference>
<dbReference type="Gene3D" id="3.40.50.620">
    <property type="entry name" value="HUPs"/>
    <property type="match status" value="2"/>
</dbReference>
<keyword evidence="3 9" id="KW-0436">Ligase</keyword>
<keyword evidence="7 9" id="KW-0030">Aminoacyl-tRNA synthetase</keyword>
<dbReference type="InterPro" id="IPR009008">
    <property type="entry name" value="Val/Leu/Ile-tRNA-synth_edit"/>
</dbReference>
<evidence type="ECO:0000256" key="1">
    <source>
        <dbReference type="ARBA" id="ARBA00005594"/>
    </source>
</evidence>
<accession>A0A316VQ48</accession>
<evidence type="ECO:0000256" key="6">
    <source>
        <dbReference type="ARBA" id="ARBA00022917"/>
    </source>
</evidence>
<evidence type="ECO:0000313" key="12">
    <source>
        <dbReference type="EMBL" id="PWN39198.1"/>
    </source>
</evidence>
<keyword evidence="6 9" id="KW-0648">Protein biosynthesis</keyword>
<evidence type="ECO:0000259" key="11">
    <source>
        <dbReference type="Pfam" id="PF08264"/>
    </source>
</evidence>
<dbReference type="GO" id="GO:0000049">
    <property type="term" value="F:tRNA binding"/>
    <property type="evidence" value="ECO:0007669"/>
    <property type="project" value="InterPro"/>
</dbReference>
<dbReference type="GO" id="GO:0006428">
    <property type="term" value="P:isoleucyl-tRNA aminoacylation"/>
    <property type="evidence" value="ECO:0007669"/>
    <property type="project" value="InterPro"/>
</dbReference>
<dbReference type="InterPro" id="IPR033708">
    <property type="entry name" value="Anticodon_Ile_BEm"/>
</dbReference>
<evidence type="ECO:0000256" key="5">
    <source>
        <dbReference type="ARBA" id="ARBA00022840"/>
    </source>
</evidence>
<dbReference type="InterPro" id="IPR013155">
    <property type="entry name" value="M/V/L/I-tRNA-synth_anticd-bd"/>
</dbReference>
<dbReference type="Gene3D" id="3.90.740.10">
    <property type="entry name" value="Valyl/Leucyl/Isoleucyl-tRNA synthetase, editing domain"/>
    <property type="match status" value="1"/>
</dbReference>
<dbReference type="SUPFAM" id="SSF50677">
    <property type="entry name" value="ValRS/IleRS/LeuRS editing domain"/>
    <property type="match status" value="1"/>
</dbReference>
<evidence type="ECO:0000256" key="8">
    <source>
        <dbReference type="ARBA" id="ARBA00032665"/>
    </source>
</evidence>
<dbReference type="SUPFAM" id="SSF52374">
    <property type="entry name" value="Nucleotidylyl transferase"/>
    <property type="match status" value="1"/>
</dbReference>
<dbReference type="InterPro" id="IPR009080">
    <property type="entry name" value="tRNAsynth_Ia_anticodon-bd"/>
</dbReference>
<dbReference type="PRINTS" id="PR00984">
    <property type="entry name" value="TRNASYNTHILE"/>
</dbReference>
<keyword evidence="13" id="KW-1185">Reference proteome</keyword>
<evidence type="ECO:0000259" key="10">
    <source>
        <dbReference type="Pfam" id="PF00133"/>
    </source>
</evidence>
<gene>
    <name evidence="12" type="ORF">IE81DRAFT_41997</name>
</gene>
<feature type="domain" description="Methionyl/Valyl/Leucyl/Isoleucyl-tRNA synthetase anticodon-binding" evidence="11">
    <location>
        <begin position="816"/>
        <end position="958"/>
    </location>
</feature>
<dbReference type="EMBL" id="KZ819486">
    <property type="protein sequence ID" value="PWN39198.1"/>
    <property type="molecule type" value="Genomic_DNA"/>
</dbReference>
<comment type="similarity">
    <text evidence="1 9">Belongs to the class-I aminoacyl-tRNA synthetase family.</text>
</comment>
<dbReference type="Gene3D" id="1.10.730.20">
    <property type="match status" value="1"/>
</dbReference>
<dbReference type="PROSITE" id="PS00178">
    <property type="entry name" value="AA_TRNA_LIGASE_I"/>
    <property type="match status" value="1"/>
</dbReference>
<evidence type="ECO:0000256" key="4">
    <source>
        <dbReference type="ARBA" id="ARBA00022741"/>
    </source>
</evidence>
<sequence>MAMWSTMLSARDGAVRCCCAASHSIRPTEQSRVALRRIARLHTTPFAQTEAPVPPPAHHRTPAGQAFGGGSSNEKLYSGTLQLPKTAFPMAASPEKREKLFRRRTTYELYAWQRENNTGPSFVLHDGPPYANGPLHIGHALNKILKDVIIRYHMLQGRRVHFAPGWDCHGLPIELKALGTLSSEGAPPAQDPLALRAEARRIAGTEIDGQRLGFRSFALMANWAEQSTYRTFDLAYELKQLQIFREMVHKGLIYRAYKPVYWSPASRSALAEAELEYHEDFMSHTVFVRYPMQIGPQLRQAMMKESGSAALARARQPINALIWTTTPWTLPSNKAVAVNPELDYSLVRVQEGPMQGDTFFIGTDRIGFLSKLKLPGSDAGGNRYRVGPMEELVVVKGAQLLDSTYRHCFLPDDAEPRPILPASYVTASSGTGLVHTAPAHGAEDYELWREHGALRREQLFSPIDDEGRYTEQLRELSGGAENLVGYLAGHRGDALVIKLLEANDALFMSWHLKHSVPIDWRLKQPVMVRATSQWFADVGKIKNHALQALEKVNFFPASGKARLQSLVSGRAEWCISRQRAWGVPIPVLYDADTDEALITPENVDHIIAVLAEKGTDYWWEGAADEFVAPQYRDDFKAWRKGTDTIDVWFDSGSSWANLAEQVGAEREGQSLADVYFEGTDQHRGWFQSSLLTRIAMQDTSSQAADPVLAPYANVVTHGFVTDRRGWKMSKSLKNVLGPEFFIDGGHKRNDPAYGADPLRFWAASADYTRSVPIGTLIIKHADLALRKIRNTARFMLANISTAEIPRLQDVELSLLNRYMLHEMYVLDRDVKAAYETFDFASVVRKITHTANNLLSAFYLDIAKDILYADRANSEQRKAVLAVTDQILRLYTSVLAPITPHLAEEIHHFRANRPADPQPKEAGAVSFFHSRWQGVDERWRDEDAAAQMHPMLELKNGIFAALEIGRKDGLLKAALETDVVIDLDASTNEALKGILERNGEELSTIFLVSHVHLSKDKVARTPSTAGAYSIPAVHSGIAFEIRPSIGHKCARCRTYRKAVVEDRLCGRCEDAVQIYEAANGPIEITSP</sequence>
<keyword evidence="5 9" id="KW-0067">ATP-binding</keyword>
<evidence type="ECO:0000256" key="9">
    <source>
        <dbReference type="RuleBase" id="RU363035"/>
    </source>
</evidence>
<dbReference type="InterPro" id="IPR002301">
    <property type="entry name" value="Ile-tRNA-ligase"/>
</dbReference>
<dbReference type="RefSeq" id="XP_025366358.1">
    <property type="nucleotide sequence ID" value="XM_025517331.1"/>
</dbReference>
<dbReference type="GO" id="GO:0002161">
    <property type="term" value="F:aminoacyl-tRNA deacylase activity"/>
    <property type="evidence" value="ECO:0007669"/>
    <property type="project" value="InterPro"/>
</dbReference>
<dbReference type="InterPro" id="IPR014729">
    <property type="entry name" value="Rossmann-like_a/b/a_fold"/>
</dbReference>
<dbReference type="PANTHER" id="PTHR42765:SF1">
    <property type="entry name" value="ISOLEUCINE--TRNA LIGASE, MITOCHONDRIAL"/>
    <property type="match status" value="1"/>
</dbReference>
<dbReference type="CDD" id="cd07960">
    <property type="entry name" value="Anticodon_Ia_Ile_BEm"/>
    <property type="match status" value="1"/>
</dbReference>
<dbReference type="PANTHER" id="PTHR42765">
    <property type="entry name" value="SOLEUCYL-TRNA SYNTHETASE"/>
    <property type="match status" value="1"/>
</dbReference>
<dbReference type="GO" id="GO:0004822">
    <property type="term" value="F:isoleucine-tRNA ligase activity"/>
    <property type="evidence" value="ECO:0007669"/>
    <property type="project" value="UniProtKB-EC"/>
</dbReference>
<dbReference type="SUPFAM" id="SSF47323">
    <property type="entry name" value="Anticodon-binding domain of a subclass of class I aminoacyl-tRNA synthetases"/>
    <property type="match status" value="1"/>
</dbReference>
<dbReference type="FunCoup" id="A0A316VQ48">
    <property type="interactions" value="411"/>
</dbReference>
<dbReference type="InterPro" id="IPR001412">
    <property type="entry name" value="aa-tRNA-synth_I_CS"/>
</dbReference>
<protein>
    <recommendedName>
        <fullName evidence="2">isoleucine--tRNA ligase</fullName>
        <ecNumber evidence="2">6.1.1.5</ecNumber>
    </recommendedName>
    <alternativeName>
        <fullName evidence="8">Isoleucyl-tRNA synthetase</fullName>
    </alternativeName>
</protein>
<dbReference type="GeneID" id="37039201"/>
<reference evidence="12 13" key="1">
    <citation type="journal article" date="2018" name="Mol. Biol. Evol.">
        <title>Broad Genomic Sampling Reveals a Smut Pathogenic Ancestry of the Fungal Clade Ustilaginomycotina.</title>
        <authorList>
            <person name="Kijpornyongpan T."/>
            <person name="Mondo S.J."/>
            <person name="Barry K."/>
            <person name="Sandor L."/>
            <person name="Lee J."/>
            <person name="Lipzen A."/>
            <person name="Pangilinan J."/>
            <person name="LaButti K."/>
            <person name="Hainaut M."/>
            <person name="Henrissat B."/>
            <person name="Grigoriev I.V."/>
            <person name="Spatafora J.W."/>
            <person name="Aime M.C."/>
        </authorList>
    </citation>
    <scope>NUCLEOTIDE SEQUENCE [LARGE SCALE GENOMIC DNA]</scope>
    <source>
        <strain evidence="12 13">MCA 4658</strain>
    </source>
</reference>
<evidence type="ECO:0000313" key="13">
    <source>
        <dbReference type="Proteomes" id="UP000245783"/>
    </source>
</evidence>
<dbReference type="OrthoDB" id="10264412at2759"/>
<dbReference type="Pfam" id="PF08264">
    <property type="entry name" value="Anticodon_1"/>
    <property type="match status" value="1"/>
</dbReference>
<dbReference type="Proteomes" id="UP000245783">
    <property type="component" value="Unassembled WGS sequence"/>
</dbReference>
<dbReference type="STRING" id="1522189.A0A316VQ48"/>
<keyword evidence="4 9" id="KW-0547">Nucleotide-binding</keyword>
<proteinExistence type="inferred from homology"/>
<organism evidence="12 13">
    <name type="scientific">Ceraceosorus guamensis</name>
    <dbReference type="NCBI Taxonomy" id="1522189"/>
    <lineage>
        <taxon>Eukaryota</taxon>
        <taxon>Fungi</taxon>
        <taxon>Dikarya</taxon>
        <taxon>Basidiomycota</taxon>
        <taxon>Ustilaginomycotina</taxon>
        <taxon>Exobasidiomycetes</taxon>
        <taxon>Ceraceosorales</taxon>
        <taxon>Ceraceosoraceae</taxon>
        <taxon>Ceraceosorus</taxon>
    </lineage>
</organism>
<dbReference type="AlphaFoldDB" id="A0A316VQ48"/>
<feature type="domain" description="Aminoacyl-tRNA synthetase class Ia" evidence="10">
    <location>
        <begin position="109"/>
        <end position="771"/>
    </location>
</feature>
<dbReference type="Gene3D" id="1.10.10.830">
    <property type="entry name" value="Ile-tRNA synthetase CP2 domain-like"/>
    <property type="match status" value="1"/>
</dbReference>
<name>A0A316VQ48_9BASI</name>
<evidence type="ECO:0000256" key="7">
    <source>
        <dbReference type="ARBA" id="ARBA00023146"/>
    </source>
</evidence>
<dbReference type="Pfam" id="PF00133">
    <property type="entry name" value="tRNA-synt_1"/>
    <property type="match status" value="1"/>
</dbReference>
<evidence type="ECO:0000256" key="3">
    <source>
        <dbReference type="ARBA" id="ARBA00022598"/>
    </source>
</evidence>
<dbReference type="GO" id="GO:0005739">
    <property type="term" value="C:mitochondrion"/>
    <property type="evidence" value="ECO:0007669"/>
    <property type="project" value="TreeGrafter"/>
</dbReference>
<dbReference type="NCBIfam" id="TIGR00392">
    <property type="entry name" value="ileS"/>
    <property type="match status" value="1"/>
</dbReference>
<dbReference type="EC" id="6.1.1.5" evidence="2"/>
<evidence type="ECO:0000256" key="2">
    <source>
        <dbReference type="ARBA" id="ARBA00013165"/>
    </source>
</evidence>
<dbReference type="GO" id="GO:0032543">
    <property type="term" value="P:mitochondrial translation"/>
    <property type="evidence" value="ECO:0007669"/>
    <property type="project" value="TreeGrafter"/>
</dbReference>
<dbReference type="GO" id="GO:0005524">
    <property type="term" value="F:ATP binding"/>
    <property type="evidence" value="ECO:0007669"/>
    <property type="project" value="UniProtKB-KW"/>
</dbReference>